<dbReference type="EMBL" id="UINC01165424">
    <property type="protein sequence ID" value="SVD66805.1"/>
    <property type="molecule type" value="Genomic_DNA"/>
</dbReference>
<reference evidence="1" key="1">
    <citation type="submission" date="2018-05" db="EMBL/GenBank/DDBJ databases">
        <authorList>
            <person name="Lanie J.A."/>
            <person name="Ng W.-L."/>
            <person name="Kazmierczak K.M."/>
            <person name="Andrzejewski T.M."/>
            <person name="Davidsen T.M."/>
            <person name="Wayne K.J."/>
            <person name="Tettelin H."/>
            <person name="Glass J.I."/>
            <person name="Rusch D."/>
            <person name="Podicherti R."/>
            <person name="Tsui H.-C.T."/>
            <person name="Winkler M.E."/>
        </authorList>
    </citation>
    <scope>NUCLEOTIDE SEQUENCE</scope>
</reference>
<feature type="non-terminal residue" evidence="1">
    <location>
        <position position="33"/>
    </location>
</feature>
<evidence type="ECO:0000313" key="1">
    <source>
        <dbReference type="EMBL" id="SVD66805.1"/>
    </source>
</evidence>
<accession>A0A382X886</accession>
<gene>
    <name evidence="1" type="ORF">METZ01_LOCUS419659</name>
</gene>
<organism evidence="1">
    <name type="scientific">marine metagenome</name>
    <dbReference type="NCBI Taxonomy" id="408172"/>
    <lineage>
        <taxon>unclassified sequences</taxon>
        <taxon>metagenomes</taxon>
        <taxon>ecological metagenomes</taxon>
    </lineage>
</organism>
<proteinExistence type="predicted"/>
<protein>
    <submittedName>
        <fullName evidence="1">Uncharacterized protein</fullName>
    </submittedName>
</protein>
<sequence>MNPELENLHTYPFEKLKKLLNNVDIKSKKSAIS</sequence>
<dbReference type="AlphaFoldDB" id="A0A382X886"/>
<name>A0A382X886_9ZZZZ</name>